<evidence type="ECO:0000313" key="3">
    <source>
        <dbReference type="Proteomes" id="UP000054495"/>
    </source>
</evidence>
<name>A0A0D6LYX4_9BILA</name>
<feature type="region of interest" description="Disordered" evidence="1">
    <location>
        <begin position="38"/>
        <end position="62"/>
    </location>
</feature>
<protein>
    <submittedName>
        <fullName evidence="2">Uncharacterized protein</fullName>
    </submittedName>
</protein>
<evidence type="ECO:0000313" key="2">
    <source>
        <dbReference type="EMBL" id="EPB75291.1"/>
    </source>
</evidence>
<dbReference type="EMBL" id="KE124908">
    <property type="protein sequence ID" value="EPB75291.1"/>
    <property type="molecule type" value="Genomic_DNA"/>
</dbReference>
<dbReference type="AlphaFoldDB" id="A0A0D6LYX4"/>
<evidence type="ECO:0000256" key="1">
    <source>
        <dbReference type="SAM" id="MobiDB-lite"/>
    </source>
</evidence>
<proteinExistence type="predicted"/>
<sequence length="62" mass="7144">MITYRVRRMPEVSSDILRVSGYTQQFRSLLTARFSPRRESVPNVHLETENEEKGGSIRSSTS</sequence>
<dbReference type="Proteomes" id="UP000054495">
    <property type="component" value="Unassembled WGS sequence"/>
</dbReference>
<gene>
    <name evidence="2" type="ORF">ANCCEY_05632</name>
</gene>
<accession>A0A0D6LYX4</accession>
<organism evidence="2 3">
    <name type="scientific">Ancylostoma ceylanicum</name>
    <dbReference type="NCBI Taxonomy" id="53326"/>
    <lineage>
        <taxon>Eukaryota</taxon>
        <taxon>Metazoa</taxon>
        <taxon>Ecdysozoa</taxon>
        <taxon>Nematoda</taxon>
        <taxon>Chromadorea</taxon>
        <taxon>Rhabditida</taxon>
        <taxon>Rhabditina</taxon>
        <taxon>Rhabditomorpha</taxon>
        <taxon>Strongyloidea</taxon>
        <taxon>Ancylostomatidae</taxon>
        <taxon>Ancylostomatinae</taxon>
        <taxon>Ancylostoma</taxon>
    </lineage>
</organism>
<feature type="compositionally biased region" description="Basic and acidic residues" evidence="1">
    <location>
        <begin position="38"/>
        <end position="55"/>
    </location>
</feature>
<reference evidence="2 3" key="1">
    <citation type="submission" date="2013-05" db="EMBL/GenBank/DDBJ databases">
        <title>Draft genome of the parasitic nematode Anyclostoma ceylanicum.</title>
        <authorList>
            <person name="Mitreva M."/>
        </authorList>
    </citation>
    <scope>NUCLEOTIDE SEQUENCE [LARGE SCALE GENOMIC DNA]</scope>
</reference>
<keyword evidence="3" id="KW-1185">Reference proteome</keyword>